<dbReference type="PROSITE" id="PS00505">
    <property type="entry name" value="PEPCK_GTP"/>
    <property type="match status" value="1"/>
</dbReference>
<dbReference type="InterPro" id="IPR013035">
    <property type="entry name" value="PEP_carboxykinase_C"/>
</dbReference>
<dbReference type="GO" id="GO:0016301">
    <property type="term" value="F:kinase activity"/>
    <property type="evidence" value="ECO:0007669"/>
    <property type="project" value="UniProtKB-KW"/>
</dbReference>
<feature type="binding site" evidence="11">
    <location>
        <begin position="224"/>
        <end position="226"/>
    </location>
    <ligand>
        <name>substrate</name>
    </ligand>
</feature>
<comment type="subunit">
    <text evidence="3 11">Monomer.</text>
</comment>
<comment type="subcellular location">
    <subcellularLocation>
        <location evidence="11">Cytoplasm</location>
    </subcellularLocation>
</comment>
<feature type="active site" evidence="11">
    <location>
        <position position="277"/>
    </location>
</feature>
<proteinExistence type="inferred from homology"/>
<evidence type="ECO:0000256" key="9">
    <source>
        <dbReference type="ARBA" id="ARBA00023211"/>
    </source>
</evidence>
<evidence type="ECO:0000259" key="13">
    <source>
        <dbReference type="Pfam" id="PF17297"/>
    </source>
</evidence>
<dbReference type="GO" id="GO:0019543">
    <property type="term" value="P:propionate catabolic process"/>
    <property type="evidence" value="ECO:0007669"/>
    <property type="project" value="TreeGrafter"/>
</dbReference>
<dbReference type="Gene3D" id="3.90.228.20">
    <property type="match status" value="1"/>
</dbReference>
<evidence type="ECO:0000256" key="3">
    <source>
        <dbReference type="ARBA" id="ARBA00011245"/>
    </source>
</evidence>
<dbReference type="GO" id="GO:0005525">
    <property type="term" value="F:GTP binding"/>
    <property type="evidence" value="ECO:0007669"/>
    <property type="project" value="UniProtKB-UniRule"/>
</dbReference>
<feature type="binding site" evidence="11">
    <location>
        <begin position="396"/>
        <end position="398"/>
    </location>
    <ligand>
        <name>substrate</name>
    </ligand>
</feature>
<dbReference type="FunFam" id="3.40.449.10:FF:000005">
    <property type="entry name" value="Phosphoenolpyruvate carboxykinase [GTP]"/>
    <property type="match status" value="1"/>
</dbReference>
<keyword evidence="9 11" id="KW-0464">Manganese</keyword>
<dbReference type="GO" id="GO:0033993">
    <property type="term" value="P:response to lipid"/>
    <property type="evidence" value="ECO:0007669"/>
    <property type="project" value="TreeGrafter"/>
</dbReference>
<keyword evidence="4 11" id="KW-0312">Gluconeogenesis</keyword>
<dbReference type="RefSeq" id="WP_130421004.1">
    <property type="nucleotide sequence ID" value="NZ_SHKW01000001.1"/>
</dbReference>
<dbReference type="UniPathway" id="UPA00138"/>
<dbReference type="PANTHER" id="PTHR11561">
    <property type="entry name" value="PHOSPHOENOLPYRUVATE CARBOXYKINASE"/>
    <property type="match status" value="1"/>
</dbReference>
<dbReference type="InterPro" id="IPR035077">
    <property type="entry name" value="PEP_carboxykinase_GTP_C"/>
</dbReference>
<dbReference type="SUPFAM" id="SSF68923">
    <property type="entry name" value="PEP carboxykinase N-terminal domain"/>
    <property type="match status" value="1"/>
</dbReference>
<feature type="domain" description="Phosphoenolpyruvate carboxykinase C-terminal P-loop" evidence="12">
    <location>
        <begin position="249"/>
        <end position="610"/>
    </location>
</feature>
<keyword evidence="15" id="KW-1185">Reference proteome</keyword>
<keyword evidence="7 11" id="KW-0210">Decarboxylase</keyword>
<dbReference type="NCBIfam" id="NF003253">
    <property type="entry name" value="PRK04210.1"/>
    <property type="match status" value="1"/>
</dbReference>
<evidence type="ECO:0000256" key="5">
    <source>
        <dbReference type="ARBA" id="ARBA00022723"/>
    </source>
</evidence>
<sequence>MKNEKTLTAVLPSAPPTTNKHLVRWVEKMADLTQPDAIHWVDGSKAEYDLLCRQLVDAGTFTRLNQNLWPGCFYARSAPNDVARVEDRTFICSLSKDNAGPTNNWEDPFVMRRKLKQLFRGCMRGRTMYVLPFSMGPLGSPMSQIGVQLTDSPYAVVNMRIMARVGAPVFAEIDKDIKRVVPCMHSVGAPLEPGQQDVSWPCNDEKYIVHFPETREIWSYGSGYGGNALLGKKCFALRIASNIARDEGWMAEHMLILGVESPTHEKTYVAAAFPSACGKTNFAMMIPPAGFEGWKIWTVGDDIAWIKPDATGRLRAINPESGFFGVAPGTSAKTNPNAMATLAKNTIFTNVALTPEGGVWWEGMTDAPPKECLDWRGNLWTPEIGKQTGQPAAHPNGRFTAPASQCPTIDPDWEAPEGVPISAIIFGGRRSTTMPLVYQAFNWSGGVYAGATMGSETTAAAGGALGKVRRDPMAMLPFCGYHMGDYFRHWIKMQRALSSTPRIFHVNWFRKDEDGRFLWPGYSENMRVLKWIVDRVRGRAQGKETPIGWTPHYEDIRWEGLQMSEERRRVVFEELQSVDRTAWRREVMDHEELFLALHDHLPPEMIYERELLICRL</sequence>
<dbReference type="PIRSF" id="PIRSF001348">
    <property type="entry name" value="PEP_carboxykinase_GTP"/>
    <property type="match status" value="1"/>
</dbReference>
<comment type="function">
    <text evidence="11">Catalyzes the conversion of oxaloacetate (OAA) to phosphoenolpyruvate (PEP), the rate-limiting step in the metabolic pathway that produces glucose from lactate and other precursors derived from the citric acid cycle.</text>
</comment>
<protein>
    <recommendedName>
        <fullName evidence="11">Phosphoenolpyruvate carboxykinase [GTP]</fullName>
        <shortName evidence="11">PEP carboxykinase</shortName>
        <shortName evidence="11">PEPCK</shortName>
        <ecNumber evidence="11">4.1.1.32</ecNumber>
    </recommendedName>
    <alternativeName>
        <fullName evidence="11">GTP-dependent phosphoenolpyruvate carboxykinase</fullName>
        <shortName evidence="11">GTP-PEPCK</shortName>
    </alternativeName>
</protein>
<evidence type="ECO:0000313" key="15">
    <source>
        <dbReference type="Proteomes" id="UP000292958"/>
    </source>
</evidence>
<feature type="binding site" evidence="11">
    <location>
        <position position="275"/>
    </location>
    <ligand>
        <name>substrate</name>
    </ligand>
</feature>
<dbReference type="GO" id="GO:0006107">
    <property type="term" value="P:oxaloacetate metabolic process"/>
    <property type="evidence" value="ECO:0007669"/>
    <property type="project" value="TreeGrafter"/>
</dbReference>
<keyword evidence="6 11" id="KW-0547">Nucleotide-binding</keyword>
<feature type="domain" description="Phosphoenolpyruvate carboxykinase GTP-utilising N-terminal" evidence="13">
    <location>
        <begin position="24"/>
        <end position="245"/>
    </location>
</feature>
<dbReference type="GO" id="GO:0006094">
    <property type="term" value="P:gluconeogenesis"/>
    <property type="evidence" value="ECO:0007669"/>
    <property type="project" value="UniProtKB-UniRule"/>
</dbReference>
<dbReference type="GO" id="GO:0004613">
    <property type="term" value="F:phosphoenolpyruvate carboxykinase (GTP) activity"/>
    <property type="evidence" value="ECO:0007669"/>
    <property type="project" value="UniProtKB-UniRule"/>
</dbReference>
<dbReference type="OrthoDB" id="9758871at2"/>
<dbReference type="Gene3D" id="2.170.8.10">
    <property type="entry name" value="Phosphoenolpyruvate Carboxykinase, domain 2"/>
    <property type="match status" value="1"/>
</dbReference>
<feature type="binding site" evidence="11">
    <location>
        <position position="302"/>
    </location>
    <ligand>
        <name>Mn(2+)</name>
        <dbReference type="ChEBI" id="CHEBI:29035"/>
    </ligand>
</feature>
<comment type="pathway">
    <text evidence="1 11">Carbohydrate biosynthesis; gluconeogenesis.</text>
</comment>
<evidence type="ECO:0000256" key="2">
    <source>
        <dbReference type="ARBA" id="ARBA00005796"/>
    </source>
</evidence>
<dbReference type="AlphaFoldDB" id="A0A4Q7YZD5"/>
<keyword evidence="5 11" id="KW-0479">Metal-binding</keyword>
<comment type="cofactor">
    <cofactor evidence="11">
        <name>Mn(2+)</name>
        <dbReference type="ChEBI" id="CHEBI:29035"/>
    </cofactor>
    <text evidence="11">Binds 1 Mn(2+) ion per subunit.</text>
</comment>
<keyword evidence="8 11" id="KW-0342">GTP-binding</keyword>
<feature type="binding site" evidence="11">
    <location>
        <begin position="522"/>
        <end position="525"/>
    </location>
    <ligand>
        <name>GTP</name>
        <dbReference type="ChEBI" id="CHEBI:37565"/>
    </ligand>
</feature>
<dbReference type="EMBL" id="SHKW01000001">
    <property type="protein sequence ID" value="RZU42874.1"/>
    <property type="molecule type" value="Genomic_DNA"/>
</dbReference>
<evidence type="ECO:0000256" key="7">
    <source>
        <dbReference type="ARBA" id="ARBA00022793"/>
    </source>
</evidence>
<dbReference type="GO" id="GO:0005829">
    <property type="term" value="C:cytosol"/>
    <property type="evidence" value="ECO:0007669"/>
    <property type="project" value="TreeGrafter"/>
</dbReference>
<feature type="binding site" evidence="11">
    <location>
        <position position="429"/>
    </location>
    <ligand>
        <name>GTP</name>
        <dbReference type="ChEBI" id="CHEBI:37565"/>
    </ligand>
</feature>
<dbReference type="InterPro" id="IPR008210">
    <property type="entry name" value="PEP_carboxykinase_N"/>
</dbReference>
<dbReference type="InterPro" id="IPR018091">
    <property type="entry name" value="PEP_carboxykin_GTP_CS"/>
</dbReference>
<feature type="binding site" evidence="11">
    <location>
        <position position="398"/>
    </location>
    <ligand>
        <name>GTP</name>
        <dbReference type="ChEBI" id="CHEBI:37565"/>
    </ligand>
</feature>
<keyword evidence="14" id="KW-0808">Transferase</keyword>
<keyword evidence="14" id="KW-0418">Kinase</keyword>
<dbReference type="PANTHER" id="PTHR11561:SF0">
    <property type="entry name" value="PHOSPHOENOLPYRUVATE CARBOXYKINASE [GTP]-RELATED"/>
    <property type="match status" value="1"/>
</dbReference>
<evidence type="ECO:0000256" key="11">
    <source>
        <dbReference type="HAMAP-Rule" id="MF_00452"/>
    </source>
</evidence>
<evidence type="ECO:0000313" key="14">
    <source>
        <dbReference type="EMBL" id="RZU42874.1"/>
    </source>
</evidence>
<keyword evidence="14" id="KW-0670">Pyruvate</keyword>
<evidence type="ECO:0000256" key="1">
    <source>
        <dbReference type="ARBA" id="ARBA00004742"/>
    </source>
</evidence>
<dbReference type="Pfam" id="PF17297">
    <property type="entry name" value="PEPCK_N"/>
    <property type="match status" value="1"/>
</dbReference>
<dbReference type="InterPro" id="IPR035078">
    <property type="entry name" value="PEP_carboxykinase_GTP_N"/>
</dbReference>
<evidence type="ECO:0000256" key="4">
    <source>
        <dbReference type="ARBA" id="ARBA00022432"/>
    </source>
</evidence>
<evidence type="ECO:0000256" key="10">
    <source>
        <dbReference type="ARBA" id="ARBA00023239"/>
    </source>
</evidence>
<dbReference type="Pfam" id="PF00821">
    <property type="entry name" value="PEPCK_GTP"/>
    <property type="match status" value="1"/>
</dbReference>
<dbReference type="InterPro" id="IPR008209">
    <property type="entry name" value="PEP_carboxykinase_GTP"/>
</dbReference>
<evidence type="ECO:0000256" key="6">
    <source>
        <dbReference type="ARBA" id="ARBA00022741"/>
    </source>
</evidence>
<comment type="caution">
    <text evidence="14">The sequence shown here is derived from an EMBL/GenBank/DDBJ whole genome shotgun (WGS) entry which is preliminary data.</text>
</comment>
<gene>
    <name evidence="11" type="primary">pckG</name>
    <name evidence="14" type="ORF">BDD14_4472</name>
</gene>
<organism evidence="14 15">
    <name type="scientific">Edaphobacter modestus</name>
    <dbReference type="NCBI Taxonomy" id="388466"/>
    <lineage>
        <taxon>Bacteria</taxon>
        <taxon>Pseudomonadati</taxon>
        <taxon>Acidobacteriota</taxon>
        <taxon>Terriglobia</taxon>
        <taxon>Terriglobales</taxon>
        <taxon>Acidobacteriaceae</taxon>
        <taxon>Edaphobacter</taxon>
    </lineage>
</organism>
<feature type="binding site" evidence="11">
    <location>
        <begin position="276"/>
        <end position="281"/>
    </location>
    <ligand>
        <name>GTP</name>
        <dbReference type="ChEBI" id="CHEBI:37565"/>
    </ligand>
</feature>
<dbReference type="GO" id="GO:0030145">
    <property type="term" value="F:manganese ion binding"/>
    <property type="evidence" value="ECO:0007669"/>
    <property type="project" value="UniProtKB-UniRule"/>
</dbReference>
<dbReference type="GO" id="GO:0071333">
    <property type="term" value="P:cellular response to glucose stimulus"/>
    <property type="evidence" value="ECO:0007669"/>
    <property type="project" value="TreeGrafter"/>
</dbReference>
<comment type="similarity">
    <text evidence="2 11">Belongs to the phosphoenolpyruvate carboxykinase [GTP] family.</text>
</comment>
<evidence type="ECO:0000256" key="8">
    <source>
        <dbReference type="ARBA" id="ARBA00023134"/>
    </source>
</evidence>
<feature type="binding site" evidence="11">
    <location>
        <position position="84"/>
    </location>
    <ligand>
        <name>substrate</name>
    </ligand>
</feature>
<dbReference type="HAMAP" id="MF_00452">
    <property type="entry name" value="PEPCK_GTP"/>
    <property type="match status" value="1"/>
</dbReference>
<dbReference type="EC" id="4.1.1.32" evidence="11"/>
<dbReference type="Proteomes" id="UP000292958">
    <property type="component" value="Unassembled WGS sequence"/>
</dbReference>
<keyword evidence="10 11" id="KW-0456">Lyase</keyword>
<evidence type="ECO:0000259" key="12">
    <source>
        <dbReference type="Pfam" id="PF00821"/>
    </source>
</evidence>
<dbReference type="Gene3D" id="3.40.449.10">
    <property type="entry name" value="Phosphoenolpyruvate Carboxykinase, domain 1"/>
    <property type="match status" value="1"/>
</dbReference>
<comment type="catalytic activity">
    <reaction evidence="11">
        <text>oxaloacetate + GTP = phosphoenolpyruvate + GDP + CO2</text>
        <dbReference type="Rhea" id="RHEA:10388"/>
        <dbReference type="ChEBI" id="CHEBI:16452"/>
        <dbReference type="ChEBI" id="CHEBI:16526"/>
        <dbReference type="ChEBI" id="CHEBI:37565"/>
        <dbReference type="ChEBI" id="CHEBI:58189"/>
        <dbReference type="ChEBI" id="CHEBI:58702"/>
        <dbReference type="EC" id="4.1.1.32"/>
    </reaction>
</comment>
<accession>A0A4Q7YZD5</accession>
<feature type="binding site" evidence="11">
    <location>
        <position position="253"/>
    </location>
    <ligand>
        <name>Mn(2+)</name>
        <dbReference type="ChEBI" id="CHEBI:29035"/>
    </ligand>
</feature>
<dbReference type="GO" id="GO:0046327">
    <property type="term" value="P:glycerol biosynthetic process from pyruvate"/>
    <property type="evidence" value="ECO:0007669"/>
    <property type="project" value="TreeGrafter"/>
</dbReference>
<dbReference type="GO" id="GO:0042594">
    <property type="term" value="P:response to starvation"/>
    <property type="evidence" value="ECO:0007669"/>
    <property type="project" value="TreeGrafter"/>
</dbReference>
<name>A0A4Q7YZD5_9BACT</name>
<reference evidence="14 15" key="1">
    <citation type="submission" date="2019-02" db="EMBL/GenBank/DDBJ databases">
        <title>Genomic Encyclopedia of Archaeal and Bacterial Type Strains, Phase II (KMG-II): from individual species to whole genera.</title>
        <authorList>
            <person name="Goeker M."/>
        </authorList>
    </citation>
    <scope>NUCLEOTIDE SEQUENCE [LARGE SCALE GENOMIC DNA]</scope>
    <source>
        <strain evidence="14 15">DSM 18101</strain>
    </source>
</reference>
<keyword evidence="11" id="KW-0963">Cytoplasm</keyword>
<feature type="binding site" evidence="11">
    <location>
        <position position="233"/>
    </location>
    <ligand>
        <name>Mn(2+)</name>
        <dbReference type="ChEBI" id="CHEBI:29035"/>
    </ligand>
</feature>
<dbReference type="CDD" id="cd00819">
    <property type="entry name" value="PEPCK_GTP"/>
    <property type="match status" value="1"/>
</dbReference>
<dbReference type="SUPFAM" id="SSF53795">
    <property type="entry name" value="PEP carboxykinase-like"/>
    <property type="match status" value="1"/>
</dbReference>